<feature type="region of interest" description="Disordered" evidence="1">
    <location>
        <begin position="1"/>
        <end position="114"/>
    </location>
</feature>
<accession>A0A0A9A0M6</accession>
<dbReference type="AlphaFoldDB" id="A0A0A9A0M6"/>
<evidence type="ECO:0000313" key="2">
    <source>
        <dbReference type="EMBL" id="JAD42565.1"/>
    </source>
</evidence>
<sequence length="114" mass="12969">MSPTLRSRAWSSRGRCAHRRESSPVPSAVRVSRRRRTRRRRSSERALSLSSRRASSGRRRSRNRRPAPLRPLLLAMRELPPHARRIEQRADAPGSRPGLRLNRAAGIDIGTCSD</sequence>
<organism evidence="2">
    <name type="scientific">Arundo donax</name>
    <name type="common">Giant reed</name>
    <name type="synonym">Donax arundinaceus</name>
    <dbReference type="NCBI Taxonomy" id="35708"/>
    <lineage>
        <taxon>Eukaryota</taxon>
        <taxon>Viridiplantae</taxon>
        <taxon>Streptophyta</taxon>
        <taxon>Embryophyta</taxon>
        <taxon>Tracheophyta</taxon>
        <taxon>Spermatophyta</taxon>
        <taxon>Magnoliopsida</taxon>
        <taxon>Liliopsida</taxon>
        <taxon>Poales</taxon>
        <taxon>Poaceae</taxon>
        <taxon>PACMAD clade</taxon>
        <taxon>Arundinoideae</taxon>
        <taxon>Arundineae</taxon>
        <taxon>Arundo</taxon>
    </lineage>
</organism>
<evidence type="ECO:0000256" key="1">
    <source>
        <dbReference type="SAM" id="MobiDB-lite"/>
    </source>
</evidence>
<proteinExistence type="predicted"/>
<dbReference type="EMBL" id="GBRH01255330">
    <property type="protein sequence ID" value="JAD42565.1"/>
    <property type="molecule type" value="Transcribed_RNA"/>
</dbReference>
<reference evidence="2" key="2">
    <citation type="journal article" date="2015" name="Data Brief">
        <title>Shoot transcriptome of the giant reed, Arundo donax.</title>
        <authorList>
            <person name="Barrero R.A."/>
            <person name="Guerrero F.D."/>
            <person name="Moolhuijzen P."/>
            <person name="Goolsby J.A."/>
            <person name="Tidwell J."/>
            <person name="Bellgard S.E."/>
            <person name="Bellgard M.I."/>
        </authorList>
    </citation>
    <scope>NUCLEOTIDE SEQUENCE</scope>
    <source>
        <tissue evidence="2">Shoot tissue taken approximately 20 cm above the soil surface</tissue>
    </source>
</reference>
<feature type="compositionally biased region" description="Basic and acidic residues" evidence="1">
    <location>
        <begin position="79"/>
        <end position="90"/>
    </location>
</feature>
<feature type="compositionally biased region" description="Basic residues" evidence="1">
    <location>
        <begin position="31"/>
        <end position="42"/>
    </location>
</feature>
<feature type="compositionally biased region" description="Low complexity" evidence="1">
    <location>
        <begin position="45"/>
        <end position="54"/>
    </location>
</feature>
<name>A0A0A9A0M6_ARUDO</name>
<protein>
    <submittedName>
        <fullName evidence="2">Uncharacterized protein</fullName>
    </submittedName>
</protein>
<feature type="compositionally biased region" description="Basic residues" evidence="1">
    <location>
        <begin position="55"/>
        <end position="67"/>
    </location>
</feature>
<reference evidence="2" key="1">
    <citation type="submission" date="2014-09" db="EMBL/GenBank/DDBJ databases">
        <authorList>
            <person name="Magalhaes I.L.F."/>
            <person name="Oliveira U."/>
            <person name="Santos F.R."/>
            <person name="Vidigal T.H.D.A."/>
            <person name="Brescovit A.D."/>
            <person name="Santos A.J."/>
        </authorList>
    </citation>
    <scope>NUCLEOTIDE SEQUENCE</scope>
    <source>
        <tissue evidence="2">Shoot tissue taken approximately 20 cm above the soil surface</tissue>
    </source>
</reference>